<dbReference type="PANTHER" id="PTHR11364">
    <property type="entry name" value="THIOSULFATE SULFERTANSFERASE"/>
    <property type="match status" value="1"/>
</dbReference>
<gene>
    <name evidence="4" type="ORF">AsAng_0026970</name>
</gene>
<dbReference type="RefSeq" id="WP_264793110.1">
    <property type="nucleotide sequence ID" value="NZ_AP026867.1"/>
</dbReference>
<organism evidence="4 5">
    <name type="scientific">Aureispira anguillae</name>
    <dbReference type="NCBI Taxonomy" id="2864201"/>
    <lineage>
        <taxon>Bacteria</taxon>
        <taxon>Pseudomonadati</taxon>
        <taxon>Bacteroidota</taxon>
        <taxon>Saprospiria</taxon>
        <taxon>Saprospirales</taxon>
        <taxon>Saprospiraceae</taxon>
        <taxon>Aureispira</taxon>
    </lineage>
</organism>
<evidence type="ECO:0000313" key="4">
    <source>
        <dbReference type="EMBL" id="BDS11982.1"/>
    </source>
</evidence>
<dbReference type="InterPro" id="IPR001763">
    <property type="entry name" value="Rhodanese-like_dom"/>
</dbReference>
<dbReference type="Pfam" id="PF00581">
    <property type="entry name" value="Rhodanese"/>
    <property type="match status" value="2"/>
</dbReference>
<dbReference type="CDD" id="cd01448">
    <property type="entry name" value="TST_Repeat_1"/>
    <property type="match status" value="1"/>
</dbReference>
<accession>A0A916DTQ0</accession>
<dbReference type="PROSITE" id="PS50206">
    <property type="entry name" value="RHODANESE_3"/>
    <property type="match status" value="2"/>
</dbReference>
<evidence type="ECO:0000256" key="1">
    <source>
        <dbReference type="ARBA" id="ARBA00022679"/>
    </source>
</evidence>
<keyword evidence="2" id="KW-0677">Repeat</keyword>
<proteinExistence type="predicted"/>
<sequence>MKDSLVSVAWLKEHWADPNLVILDASLHNNKSNLTSSYPDLQIKGARFFDLKKVFSNQASSLPNMLPSPIDFSTKCCELGIHQSSKIVVYDNLGIYSSPRVWWMFKAMGHANVAVLDGGLPAWVQEESAVEKRRKRFYSKGDFSANYQATLICNAEDILKNIDQAQALVIDARSAERFKGLVPEPRKELAKGHIPKSINLPFQKVIQNGKLKSKKELRELIAPLIPNSSPVICSCGSGTTACILLLAFAQIITTPTALYDGSWSEWGSLKNAPIES</sequence>
<feature type="domain" description="Rhodanese" evidence="3">
    <location>
        <begin position="16"/>
        <end position="132"/>
    </location>
</feature>
<dbReference type="Proteomes" id="UP001060919">
    <property type="component" value="Chromosome"/>
</dbReference>
<dbReference type="Gene3D" id="3.40.250.10">
    <property type="entry name" value="Rhodanese-like domain"/>
    <property type="match status" value="2"/>
</dbReference>
<reference evidence="4" key="1">
    <citation type="submission" date="2022-09" db="EMBL/GenBank/DDBJ databases">
        <title>Aureispira anguillicida sp. nov., isolated from Leptocephalus of Japanese eel Anguilla japonica.</title>
        <authorList>
            <person name="Yuasa K."/>
            <person name="Mekata T."/>
            <person name="Ikunari K."/>
        </authorList>
    </citation>
    <scope>NUCLEOTIDE SEQUENCE</scope>
    <source>
        <strain evidence="4">EL160426</strain>
    </source>
</reference>
<dbReference type="InterPro" id="IPR045078">
    <property type="entry name" value="TST/MPST-like"/>
</dbReference>
<dbReference type="InterPro" id="IPR036873">
    <property type="entry name" value="Rhodanese-like_dom_sf"/>
</dbReference>
<dbReference type="GO" id="GO:0004792">
    <property type="term" value="F:thiosulfate-cyanide sulfurtransferase activity"/>
    <property type="evidence" value="ECO:0007669"/>
    <property type="project" value="TreeGrafter"/>
</dbReference>
<dbReference type="PANTHER" id="PTHR11364:SF27">
    <property type="entry name" value="SULFURTRANSFERASE"/>
    <property type="match status" value="1"/>
</dbReference>
<dbReference type="KEGG" id="aup:AsAng_0026970"/>
<protein>
    <submittedName>
        <fullName evidence="4">Sulfurtransferase</fullName>
    </submittedName>
</protein>
<name>A0A916DTQ0_9BACT</name>
<keyword evidence="5" id="KW-1185">Reference proteome</keyword>
<evidence type="ECO:0000256" key="2">
    <source>
        <dbReference type="ARBA" id="ARBA00022737"/>
    </source>
</evidence>
<dbReference type="CDD" id="cd01449">
    <property type="entry name" value="TST_Repeat_2"/>
    <property type="match status" value="1"/>
</dbReference>
<evidence type="ECO:0000313" key="5">
    <source>
        <dbReference type="Proteomes" id="UP001060919"/>
    </source>
</evidence>
<keyword evidence="1" id="KW-0808">Transferase</keyword>
<dbReference type="EMBL" id="AP026867">
    <property type="protein sequence ID" value="BDS11982.1"/>
    <property type="molecule type" value="Genomic_DNA"/>
</dbReference>
<dbReference type="AlphaFoldDB" id="A0A916DTQ0"/>
<feature type="domain" description="Rhodanese" evidence="3">
    <location>
        <begin position="163"/>
        <end position="275"/>
    </location>
</feature>
<evidence type="ECO:0000259" key="3">
    <source>
        <dbReference type="PROSITE" id="PS50206"/>
    </source>
</evidence>
<dbReference type="SUPFAM" id="SSF52821">
    <property type="entry name" value="Rhodanese/Cell cycle control phosphatase"/>
    <property type="match status" value="2"/>
</dbReference>
<dbReference type="SMART" id="SM00450">
    <property type="entry name" value="RHOD"/>
    <property type="match status" value="2"/>
</dbReference>